<name>A0A8B7PKT5_HYAAZ</name>
<dbReference type="GO" id="GO:0040011">
    <property type="term" value="P:locomotion"/>
    <property type="evidence" value="ECO:0007669"/>
    <property type="project" value="TreeGrafter"/>
</dbReference>
<dbReference type="PROSITE" id="PS50082">
    <property type="entry name" value="WD_REPEATS_2"/>
    <property type="match status" value="6"/>
</dbReference>
<dbReference type="GO" id="GO:0030042">
    <property type="term" value="P:actin filament depolymerization"/>
    <property type="evidence" value="ECO:0007669"/>
    <property type="project" value="TreeGrafter"/>
</dbReference>
<dbReference type="CDD" id="cd00200">
    <property type="entry name" value="WD40"/>
    <property type="match status" value="1"/>
</dbReference>
<organism evidence="6 7">
    <name type="scientific">Hyalella azteca</name>
    <name type="common">Amphipod</name>
    <dbReference type="NCBI Taxonomy" id="294128"/>
    <lineage>
        <taxon>Eukaryota</taxon>
        <taxon>Metazoa</taxon>
        <taxon>Ecdysozoa</taxon>
        <taxon>Arthropoda</taxon>
        <taxon>Crustacea</taxon>
        <taxon>Multicrustacea</taxon>
        <taxon>Malacostraca</taxon>
        <taxon>Eumalacostraca</taxon>
        <taxon>Peracarida</taxon>
        <taxon>Amphipoda</taxon>
        <taxon>Senticaudata</taxon>
        <taxon>Talitrida</taxon>
        <taxon>Talitroidea</taxon>
        <taxon>Hyalellidae</taxon>
        <taxon>Hyalella</taxon>
    </lineage>
</organism>
<evidence type="ECO:0000313" key="7">
    <source>
        <dbReference type="RefSeq" id="XP_018025986.1"/>
    </source>
</evidence>
<evidence type="ECO:0000313" key="6">
    <source>
        <dbReference type="Proteomes" id="UP000694843"/>
    </source>
</evidence>
<dbReference type="FunFam" id="2.130.10.10:FF:000102">
    <property type="entry name" value="Actin-interacting protein 1"/>
    <property type="match status" value="1"/>
</dbReference>
<feature type="repeat" description="WD" evidence="5">
    <location>
        <begin position="54"/>
        <end position="95"/>
    </location>
</feature>
<protein>
    <recommendedName>
        <fullName evidence="4">Actin-interacting protein 1</fullName>
    </recommendedName>
</protein>
<reference evidence="7" key="1">
    <citation type="submission" date="2025-08" db="UniProtKB">
        <authorList>
            <consortium name="RefSeq"/>
        </authorList>
    </citation>
    <scope>IDENTIFICATION</scope>
    <source>
        <tissue evidence="7">Whole organism</tissue>
    </source>
</reference>
<sequence length="616" mass="66506">MSYANESIWACLPRTVRGQPVVLGCDPKGEKLLYGHGNSVIIRDIKNPSVSEIYTEHSVPVTVAKWAPSGYYICSADIHGKVRIWDTVNAEHVLKAEYQPLGGCIRDLVWSPDSQRIAVVGDGRGKFAHVFMMDTGASVKGDLSGHSKVINSVDWKTSRPFRLVTGAEDNKVALYDGPPFQFMCSKTEHQKYVQVVRFSPNGEHFASGGFDGKVFVYDGKSGEVVREVGEPGAHKGGIYGLSWSPDNTRILTASGDKTCKIWKVETGELLAEYNMGSQVEDQQMSCIWTPANHLLSLSLSGFINYLNPDQPGAPEKIVKGHSSPITRVSISPDGRQLYTSAMDGCVTRWDVATGDSERVEGKGHGNQVTGLVVMGAGADGGAGKVFTIGIDDTLQVIDPCQMSYTTTRVSLSSQPRFMCSWPRPGQDAGLAVVTVKDITLLTDQPSVVSTTPTSYEGQCVAVSGDGALLAAGGSDNKLRVYSISGSTLTETQVLEHLGVVTGVVFSSCGKYLAACDAYRKVKVYNTSDWTPAIKAEWGFHNAKINCIAFSPNSELIATGSLDTTVIVWSMKDMHKRITLQSAHAQAQVTGLLWLADNILVSTGHDACLKTWVITTH</sequence>
<keyword evidence="2" id="KW-0677">Repeat</keyword>
<dbReference type="OMA" id="FYQGPPF"/>
<keyword evidence="1 5" id="KW-0853">WD repeat</keyword>
<dbReference type="SMART" id="SM00320">
    <property type="entry name" value="WD40"/>
    <property type="match status" value="10"/>
</dbReference>
<dbReference type="Pfam" id="PF00400">
    <property type="entry name" value="WD40"/>
    <property type="match status" value="8"/>
</dbReference>
<dbReference type="PROSITE" id="PS50294">
    <property type="entry name" value="WD_REPEATS_REGION"/>
    <property type="match status" value="5"/>
</dbReference>
<dbReference type="GO" id="GO:0051015">
    <property type="term" value="F:actin filament binding"/>
    <property type="evidence" value="ECO:0007669"/>
    <property type="project" value="TreeGrafter"/>
</dbReference>
<dbReference type="Proteomes" id="UP000694843">
    <property type="component" value="Unplaced"/>
</dbReference>
<accession>A0A8B7PKT5</accession>
<dbReference type="RefSeq" id="XP_018025986.1">
    <property type="nucleotide sequence ID" value="XM_018170497.2"/>
</dbReference>
<evidence type="ECO:0000256" key="5">
    <source>
        <dbReference type="PROSITE-ProRule" id="PRU00221"/>
    </source>
</evidence>
<keyword evidence="6" id="KW-1185">Reference proteome</keyword>
<comment type="similarity">
    <text evidence="3">Belongs to the WD repeat AIP1 family.</text>
</comment>
<dbReference type="PANTHER" id="PTHR19856">
    <property type="entry name" value="WD-REPEATCONTAINING PROTEIN WDR1"/>
    <property type="match status" value="1"/>
</dbReference>
<dbReference type="PANTHER" id="PTHR19856:SF0">
    <property type="entry name" value="WD REPEAT-CONTAINING PROTEIN 1"/>
    <property type="match status" value="1"/>
</dbReference>
<dbReference type="KEGG" id="hazt:108681467"/>
<proteinExistence type="inferred from homology"/>
<evidence type="ECO:0000256" key="3">
    <source>
        <dbReference type="ARBA" id="ARBA00038366"/>
    </source>
</evidence>
<dbReference type="GO" id="GO:0030834">
    <property type="term" value="P:regulation of actin filament depolymerization"/>
    <property type="evidence" value="ECO:0007669"/>
    <property type="project" value="UniProtKB-ARBA"/>
</dbReference>
<dbReference type="InterPro" id="IPR001680">
    <property type="entry name" value="WD40_rpt"/>
</dbReference>
<evidence type="ECO:0000256" key="2">
    <source>
        <dbReference type="ARBA" id="ARBA00022737"/>
    </source>
</evidence>
<dbReference type="FunFam" id="2.130.10.10:FF:000167">
    <property type="entry name" value="Actin-interacting protein 1"/>
    <property type="match status" value="1"/>
</dbReference>
<dbReference type="InterPro" id="IPR015943">
    <property type="entry name" value="WD40/YVTN_repeat-like_dom_sf"/>
</dbReference>
<dbReference type="Gene3D" id="2.130.10.10">
    <property type="entry name" value="YVTN repeat-like/Quinoprotein amine dehydrogenase"/>
    <property type="match status" value="2"/>
</dbReference>
<dbReference type="SUPFAM" id="SSF50998">
    <property type="entry name" value="Quinoprotein alcohol dehydrogenase-like"/>
    <property type="match status" value="1"/>
</dbReference>
<dbReference type="InterPro" id="IPR011047">
    <property type="entry name" value="Quinoprotein_ADH-like_sf"/>
</dbReference>
<feature type="repeat" description="WD" evidence="5">
    <location>
        <begin position="318"/>
        <end position="359"/>
    </location>
</feature>
<evidence type="ECO:0000256" key="1">
    <source>
        <dbReference type="ARBA" id="ARBA00022574"/>
    </source>
</evidence>
<gene>
    <name evidence="7" type="primary">LOC108681467</name>
</gene>
<dbReference type="OrthoDB" id="2306at2759"/>
<dbReference type="GO" id="GO:0045214">
    <property type="term" value="P:sarcomere organization"/>
    <property type="evidence" value="ECO:0007669"/>
    <property type="project" value="TreeGrafter"/>
</dbReference>
<dbReference type="CTD" id="39505"/>
<feature type="repeat" description="WD" evidence="5">
    <location>
        <begin position="186"/>
        <end position="227"/>
    </location>
</feature>
<feature type="repeat" description="WD" evidence="5">
    <location>
        <begin position="231"/>
        <end position="272"/>
    </location>
</feature>
<dbReference type="GO" id="GO:0030864">
    <property type="term" value="C:cortical actin cytoskeleton"/>
    <property type="evidence" value="ECO:0007669"/>
    <property type="project" value="TreeGrafter"/>
</dbReference>
<evidence type="ECO:0000256" key="4">
    <source>
        <dbReference type="ARBA" id="ARBA00067845"/>
    </source>
</evidence>
<dbReference type="GeneID" id="108681467"/>
<dbReference type="AlphaFoldDB" id="A0A8B7PKT5"/>
<feature type="repeat" description="WD" evidence="5">
    <location>
        <begin position="540"/>
        <end position="578"/>
    </location>
</feature>
<dbReference type="GO" id="GO:0030833">
    <property type="term" value="P:regulation of actin filament polymerization"/>
    <property type="evidence" value="ECO:0007669"/>
    <property type="project" value="UniProtKB-ARBA"/>
</dbReference>
<feature type="repeat" description="WD" evidence="5">
    <location>
        <begin position="143"/>
        <end position="176"/>
    </location>
</feature>